<reference evidence="3" key="1">
    <citation type="journal article" date="2020" name="Fungal Divers.">
        <title>Resolving the Mortierellaceae phylogeny through synthesis of multi-gene phylogenetics and phylogenomics.</title>
        <authorList>
            <person name="Vandepol N."/>
            <person name="Liber J."/>
            <person name="Desiro A."/>
            <person name="Na H."/>
            <person name="Kennedy M."/>
            <person name="Barry K."/>
            <person name="Grigoriev I.V."/>
            <person name="Miller A.N."/>
            <person name="O'Donnell K."/>
            <person name="Stajich J.E."/>
            <person name="Bonito G."/>
        </authorList>
    </citation>
    <scope>NUCLEOTIDE SEQUENCE</scope>
    <source>
        <strain evidence="3">KOD1015</strain>
    </source>
</reference>
<organism evidence="3 4">
    <name type="scientific">Lunasporangiospora selenospora</name>
    <dbReference type="NCBI Taxonomy" id="979761"/>
    <lineage>
        <taxon>Eukaryota</taxon>
        <taxon>Fungi</taxon>
        <taxon>Fungi incertae sedis</taxon>
        <taxon>Mucoromycota</taxon>
        <taxon>Mortierellomycotina</taxon>
        <taxon>Mortierellomycetes</taxon>
        <taxon>Mortierellales</taxon>
        <taxon>Mortierellaceae</taxon>
        <taxon>Lunasporangiospora</taxon>
    </lineage>
</organism>
<feature type="non-terminal residue" evidence="3">
    <location>
        <position position="97"/>
    </location>
</feature>
<keyword evidence="2" id="KW-1133">Transmembrane helix</keyword>
<evidence type="ECO:0000256" key="2">
    <source>
        <dbReference type="SAM" id="Phobius"/>
    </source>
</evidence>
<feature type="compositionally biased region" description="Low complexity" evidence="1">
    <location>
        <begin position="1"/>
        <end position="21"/>
    </location>
</feature>
<evidence type="ECO:0000313" key="4">
    <source>
        <dbReference type="Proteomes" id="UP000780801"/>
    </source>
</evidence>
<dbReference type="Proteomes" id="UP000780801">
    <property type="component" value="Unassembled WGS sequence"/>
</dbReference>
<sequence length="97" mass="10738">MDPSQLSPQQQSQHYYVQQPQRNHHQEHQQQSQQQQGHSPQRPVSLFYQDLPSAPALTVTPRSKRPKSLAAHDFMVAGITAMAVPAVPAVAGSVSYP</sequence>
<proteinExistence type="predicted"/>
<feature type="compositionally biased region" description="Low complexity" evidence="1">
    <location>
        <begin position="29"/>
        <end position="42"/>
    </location>
</feature>
<evidence type="ECO:0000256" key="1">
    <source>
        <dbReference type="SAM" id="MobiDB-lite"/>
    </source>
</evidence>
<comment type="caution">
    <text evidence="3">The sequence shown here is derived from an EMBL/GenBank/DDBJ whole genome shotgun (WGS) entry which is preliminary data.</text>
</comment>
<dbReference type="OrthoDB" id="2434962at2759"/>
<dbReference type="EMBL" id="JAABOA010007957">
    <property type="protein sequence ID" value="KAF9536652.1"/>
    <property type="molecule type" value="Genomic_DNA"/>
</dbReference>
<evidence type="ECO:0000313" key="3">
    <source>
        <dbReference type="EMBL" id="KAF9536652.1"/>
    </source>
</evidence>
<feature type="region of interest" description="Disordered" evidence="1">
    <location>
        <begin position="1"/>
        <end position="48"/>
    </location>
</feature>
<keyword evidence="4" id="KW-1185">Reference proteome</keyword>
<dbReference type="AlphaFoldDB" id="A0A9P6EWM2"/>
<name>A0A9P6EWM2_9FUNG</name>
<accession>A0A9P6EWM2</accession>
<keyword evidence="2" id="KW-0472">Membrane</keyword>
<feature type="transmembrane region" description="Helical" evidence="2">
    <location>
        <begin position="74"/>
        <end position="96"/>
    </location>
</feature>
<gene>
    <name evidence="3" type="ORF">BGW38_010140</name>
</gene>
<protein>
    <submittedName>
        <fullName evidence="3">Uncharacterized protein</fullName>
    </submittedName>
</protein>
<keyword evidence="2" id="KW-0812">Transmembrane</keyword>